<dbReference type="SMART" id="SM00028">
    <property type="entry name" value="TPR"/>
    <property type="match status" value="3"/>
</dbReference>
<name>A0ABT2Y8E0_9BURK</name>
<dbReference type="SUPFAM" id="SSF48452">
    <property type="entry name" value="TPR-like"/>
    <property type="match status" value="3"/>
</dbReference>
<organism evidence="3 4">
    <name type="scientific">Roseateles oligotrophus</name>
    <dbReference type="NCBI Taxonomy" id="1769250"/>
    <lineage>
        <taxon>Bacteria</taxon>
        <taxon>Pseudomonadati</taxon>
        <taxon>Pseudomonadota</taxon>
        <taxon>Betaproteobacteria</taxon>
        <taxon>Burkholderiales</taxon>
        <taxon>Sphaerotilaceae</taxon>
        <taxon>Roseateles</taxon>
    </lineage>
</organism>
<dbReference type="EMBL" id="JAJIRN010000001">
    <property type="protein sequence ID" value="MCV2366566.1"/>
    <property type="molecule type" value="Genomic_DNA"/>
</dbReference>
<dbReference type="PANTHER" id="PTHR44227">
    <property type="match status" value="1"/>
</dbReference>
<dbReference type="InterPro" id="IPR052346">
    <property type="entry name" value="O-mannosyl-transferase_TMTC"/>
</dbReference>
<dbReference type="InterPro" id="IPR019734">
    <property type="entry name" value="TPR_rpt"/>
</dbReference>
<keyword evidence="1" id="KW-0677">Repeat</keyword>
<proteinExistence type="predicted"/>
<dbReference type="InterPro" id="IPR011990">
    <property type="entry name" value="TPR-like_helical_dom_sf"/>
</dbReference>
<dbReference type="Proteomes" id="UP001209701">
    <property type="component" value="Unassembled WGS sequence"/>
</dbReference>
<comment type="caution">
    <text evidence="3">The sequence shown here is derived from an EMBL/GenBank/DDBJ whole genome shotgun (WGS) entry which is preliminary data.</text>
</comment>
<dbReference type="PANTHER" id="PTHR44227:SF3">
    <property type="entry name" value="PROTEIN O-MANNOSYL-TRANSFERASE TMTC4"/>
    <property type="match status" value="1"/>
</dbReference>
<sequence length="601" mass="65491">MPEKFRRSVAGAIAIGASLLLASLIVQHAVAGPAAEAPPKSSAPSAPINSEMDAPLFYQLLVGELELHTGQPGVAYQVLLDAARRTADEELFQRVINIALQARAGDQALIAAKAWRESQPKSAAAHQMMIQLLALLNRPADATEPLRSLLAISPEAQRSAVLLTLPRLFQRAAEPKRVLAALEPVLQAAAQQSETKLAAKSVLAKLALAAGDSKRAMTLTEEVAAFAADSDEAIQLALELLPQEPRAELLITQRLQAKPDNLALQLAYGRALARAQRPAEAAREFRAITLASPGTSSAWFALGTLELDLRHADAADAALREYLKLLDGPVTANAAADGEVDPQASAEARQQTWLLLAQAAELRGDFKAAENWLLKVDSPQRQLEAQFRRASLLARQGKLNDARKLLQSLPEGSPEELRSKLLAESQLLRDAQDWQAAHDVLAQANARLPKDPDLKYEQAMMAEKLGRLEDMESLLKSVIAIKPDHHHAYNALGYSLAERNLRLEEAKALIAKALSFVPSEPFILDSMGWVEFRLGNKVEALRLLRQSYAARPDAEIAAHLGEVLWVSGQRNEAQLIWNEGLARDPKNEALREAIKRLKAQQ</sequence>
<keyword evidence="2" id="KW-0802">TPR repeat</keyword>
<evidence type="ECO:0000313" key="4">
    <source>
        <dbReference type="Proteomes" id="UP001209701"/>
    </source>
</evidence>
<dbReference type="RefSeq" id="WP_263569207.1">
    <property type="nucleotide sequence ID" value="NZ_JAJIRN010000001.1"/>
</dbReference>
<keyword evidence="4" id="KW-1185">Reference proteome</keyword>
<dbReference type="Gene3D" id="1.25.40.10">
    <property type="entry name" value="Tetratricopeptide repeat domain"/>
    <property type="match status" value="2"/>
</dbReference>
<reference evidence="3 4" key="1">
    <citation type="submission" date="2021-11" db="EMBL/GenBank/DDBJ databases">
        <authorList>
            <person name="Liang Q."/>
            <person name="Mou H."/>
            <person name="Liu Z."/>
        </authorList>
    </citation>
    <scope>NUCLEOTIDE SEQUENCE [LARGE SCALE GENOMIC DNA]</scope>
    <source>
        <strain evidence="3 4">CHU3</strain>
    </source>
</reference>
<evidence type="ECO:0000256" key="1">
    <source>
        <dbReference type="ARBA" id="ARBA00022737"/>
    </source>
</evidence>
<protein>
    <submittedName>
        <fullName evidence="3">Tetratricopeptide repeat protein</fullName>
    </submittedName>
</protein>
<accession>A0ABT2Y8E0</accession>
<gene>
    <name evidence="3" type="ORF">LNV07_00415</name>
</gene>
<dbReference type="Pfam" id="PF13432">
    <property type="entry name" value="TPR_16"/>
    <property type="match status" value="2"/>
</dbReference>
<evidence type="ECO:0000256" key="2">
    <source>
        <dbReference type="ARBA" id="ARBA00022803"/>
    </source>
</evidence>
<evidence type="ECO:0000313" key="3">
    <source>
        <dbReference type="EMBL" id="MCV2366566.1"/>
    </source>
</evidence>